<organism evidence="1 2">
    <name type="scientific">Vibrio sinensis</name>
    <dbReference type="NCBI Taxonomy" id="2302434"/>
    <lineage>
        <taxon>Bacteria</taxon>
        <taxon>Pseudomonadati</taxon>
        <taxon>Pseudomonadota</taxon>
        <taxon>Gammaproteobacteria</taxon>
        <taxon>Vibrionales</taxon>
        <taxon>Vibrionaceae</taxon>
        <taxon>Vibrio</taxon>
    </lineage>
</organism>
<protein>
    <submittedName>
        <fullName evidence="1">Uncharacterized protein</fullName>
    </submittedName>
</protein>
<dbReference type="EMBL" id="QVMU01000002">
    <property type="protein sequence ID" value="RJX74448.1"/>
    <property type="molecule type" value="Genomic_DNA"/>
</dbReference>
<dbReference type="AlphaFoldDB" id="A0A3A6QT03"/>
<accession>A0A3A6QT03</accession>
<proteinExistence type="predicted"/>
<sequence>MFQIVEPAPFRITFQNKASALHLEGRAILTNGTLPDKRKITLFDNSMLNCLKKGQKYLSFAL</sequence>
<dbReference type="Proteomes" id="UP000273252">
    <property type="component" value="Unassembled WGS sequence"/>
</dbReference>
<dbReference type="OrthoDB" id="5906678at2"/>
<comment type="caution">
    <text evidence="1">The sequence shown here is derived from an EMBL/GenBank/DDBJ whole genome shotgun (WGS) entry which is preliminary data.</text>
</comment>
<reference evidence="1 2" key="1">
    <citation type="submission" date="2018-08" db="EMBL/GenBank/DDBJ databases">
        <title>Vibrio isolated from the Eastern China Marginal Seas.</title>
        <authorList>
            <person name="Li Y."/>
        </authorList>
    </citation>
    <scope>NUCLEOTIDE SEQUENCE [LARGE SCALE GENOMIC DNA]</scope>
    <source>
        <strain evidence="1 2">BEI233</strain>
    </source>
</reference>
<name>A0A3A6QT03_9VIBR</name>
<keyword evidence="2" id="KW-1185">Reference proteome</keyword>
<evidence type="ECO:0000313" key="1">
    <source>
        <dbReference type="EMBL" id="RJX74448.1"/>
    </source>
</evidence>
<gene>
    <name evidence="1" type="ORF">DZ860_04805</name>
</gene>
<evidence type="ECO:0000313" key="2">
    <source>
        <dbReference type="Proteomes" id="UP000273252"/>
    </source>
</evidence>